<proteinExistence type="predicted"/>
<comment type="caution">
    <text evidence="2">The sequence shown here is derived from an EMBL/GenBank/DDBJ whole genome shotgun (WGS) entry which is preliminary data.</text>
</comment>
<evidence type="ECO:0000313" key="2">
    <source>
        <dbReference type="EMBL" id="MBU2789166.1"/>
    </source>
</evidence>
<dbReference type="Pfam" id="PF00665">
    <property type="entry name" value="rve"/>
    <property type="match status" value="1"/>
</dbReference>
<dbReference type="InterPro" id="IPR036397">
    <property type="entry name" value="RNaseH_sf"/>
</dbReference>
<keyword evidence="3" id="KW-1185">Reference proteome</keyword>
<dbReference type="InterPro" id="IPR050900">
    <property type="entry name" value="Transposase_IS3/IS150/IS904"/>
</dbReference>
<protein>
    <submittedName>
        <fullName evidence="2">DDE-type integrase/transposase/recombinase</fullName>
    </submittedName>
</protein>
<dbReference type="AlphaFoldDB" id="A0AAE2YRZ5"/>
<dbReference type="GO" id="GO:0003676">
    <property type="term" value="F:nucleic acid binding"/>
    <property type="evidence" value="ECO:0007669"/>
    <property type="project" value="InterPro"/>
</dbReference>
<dbReference type="GO" id="GO:0015074">
    <property type="term" value="P:DNA integration"/>
    <property type="evidence" value="ECO:0007669"/>
    <property type="project" value="InterPro"/>
</dbReference>
<dbReference type="Proteomes" id="UP001197378">
    <property type="component" value="Unassembled WGS sequence"/>
</dbReference>
<dbReference type="InterPro" id="IPR001584">
    <property type="entry name" value="Integrase_cat-core"/>
</dbReference>
<sequence length="160" mass="18137">MPLNFNTTASANAGAVQYLVAVVDWFSRKVLSWRVSNSLDAGFCVEALKEAIRRYGTPEIFNTDQGAQFTAESFLSVLRQHGIRISMDGKGRALDNVFVEWLWRTVKYEHVYLRPAETGTELKAGLRTYFDWYNAERPHSSLGDRTPDVVYAEGLQRLVA</sequence>
<evidence type="ECO:0000313" key="3">
    <source>
        <dbReference type="Proteomes" id="UP001197378"/>
    </source>
</evidence>
<gene>
    <name evidence="2" type="ORF">HFQ13_13280</name>
</gene>
<evidence type="ECO:0000259" key="1">
    <source>
        <dbReference type="PROSITE" id="PS50994"/>
    </source>
</evidence>
<name>A0AAE2YRZ5_9PROT</name>
<feature type="domain" description="Integrase catalytic" evidence="1">
    <location>
        <begin position="1"/>
        <end position="155"/>
    </location>
</feature>
<organism evidence="2 3">
    <name type="scientific">Igneacidithiobacillus copahuensis</name>
    <dbReference type="NCBI Taxonomy" id="2724909"/>
    <lineage>
        <taxon>Bacteria</taxon>
        <taxon>Pseudomonadati</taxon>
        <taxon>Pseudomonadota</taxon>
        <taxon>Acidithiobacillia</taxon>
        <taxon>Acidithiobacillales</taxon>
        <taxon>Acidithiobacillaceae</taxon>
        <taxon>Igneacidithiobacillus</taxon>
    </lineage>
</organism>
<dbReference type="PANTHER" id="PTHR46889">
    <property type="entry name" value="TRANSPOSASE INSF FOR INSERTION SEQUENCE IS3B-RELATED"/>
    <property type="match status" value="1"/>
</dbReference>
<reference evidence="2" key="1">
    <citation type="journal article" date="2021" name="ISME J.">
        <title>Genomic evolution of the class Acidithiobacillia: deep-branching Proteobacteria living in extreme acidic conditions.</title>
        <authorList>
            <person name="Moya-Beltran A."/>
            <person name="Beard S."/>
            <person name="Rojas-Villalobos C."/>
            <person name="Issotta F."/>
            <person name="Gallardo Y."/>
            <person name="Ulloa R."/>
            <person name="Giaveno A."/>
            <person name="Degli Esposti M."/>
            <person name="Johnson D.B."/>
            <person name="Quatrini R."/>
        </authorList>
    </citation>
    <scope>NUCLEOTIDE SEQUENCE</scope>
    <source>
        <strain evidence="2">VAN18-1</strain>
    </source>
</reference>
<dbReference type="Gene3D" id="3.30.420.10">
    <property type="entry name" value="Ribonuclease H-like superfamily/Ribonuclease H"/>
    <property type="match status" value="1"/>
</dbReference>
<dbReference type="SUPFAM" id="SSF53098">
    <property type="entry name" value="Ribonuclease H-like"/>
    <property type="match status" value="1"/>
</dbReference>
<accession>A0AAE2YRZ5</accession>
<dbReference type="InterPro" id="IPR012337">
    <property type="entry name" value="RNaseH-like_sf"/>
</dbReference>
<dbReference type="PROSITE" id="PS50994">
    <property type="entry name" value="INTEGRASE"/>
    <property type="match status" value="1"/>
</dbReference>
<dbReference type="PANTHER" id="PTHR46889:SF4">
    <property type="entry name" value="TRANSPOSASE INSO FOR INSERTION SEQUENCE ELEMENT IS911B-RELATED"/>
    <property type="match status" value="1"/>
</dbReference>
<dbReference type="EMBL" id="JAAXYO010000182">
    <property type="protein sequence ID" value="MBU2789166.1"/>
    <property type="molecule type" value="Genomic_DNA"/>
</dbReference>